<dbReference type="PROSITE" id="PS51470">
    <property type="entry name" value="FG_GAP"/>
    <property type="match status" value="1"/>
</dbReference>
<sequence>MKAALSLLLLLSPSLFADDALLSFEQKIQQSDGVAQDGFGNALAVSGTTLAVAACFDDSSVGNDVGSVSVFVRSGGTWVLQVKLMPADAAAGDRFGSSVALVGDTLVIGATHDDASASVLNSGSVYVYTRSGSVWTQQAKITAADVAMDDHFGVSVALSGETVLVGAENKGNGTGAAYVFVRSGTAWSQQQKLTGLATQPHDRFGCAVALDGDVALIGAESHDSGGLSNNGSVYFFRRNGTSWSQLSAWNATDPVTDGFFGTAVALKGGKAIVGATGADGYVGSAYVFRLNGSDWVPAEKLGTAAGLAYHAFGCSVALSGDRALVGACHSLEPLVVGEGIYHAGSSWLYGEGDLAFAALNRFSAVHPSAQGEFGSSVAMEGDAVIVADPGESAAEGSAHSFRAVVNPTQPQRWRHSYFANVDSAGDAADDADPDHDGVVNLLERAFSLDPTKSGGVVPVTVGQSGSLPVMLLSEEEEGKPVLSLEYLRRTNVVDHELTYAPQFSSTLEEGEGSGWFTPAGPEVVTPIDSFWERVTIRDIPPTDASARLGRVKVTTP</sequence>
<organism evidence="5 6">
    <name type="scientific">Luteolibacter arcticus</name>
    <dbReference type="NCBI Taxonomy" id="1581411"/>
    <lineage>
        <taxon>Bacteria</taxon>
        <taxon>Pseudomonadati</taxon>
        <taxon>Verrucomicrobiota</taxon>
        <taxon>Verrucomicrobiia</taxon>
        <taxon>Verrucomicrobiales</taxon>
        <taxon>Verrucomicrobiaceae</taxon>
        <taxon>Luteolibacter</taxon>
    </lineage>
</organism>
<keyword evidence="2" id="KW-0677">Repeat</keyword>
<name>A0ABT3GDR1_9BACT</name>
<dbReference type="SUPFAM" id="SSF50965">
    <property type="entry name" value="Galactose oxidase, central domain"/>
    <property type="match status" value="1"/>
</dbReference>
<keyword evidence="1 4" id="KW-0732">Signal</keyword>
<dbReference type="InterPro" id="IPR013519">
    <property type="entry name" value="Int_alpha_beta-p"/>
</dbReference>
<dbReference type="InterPro" id="IPR011043">
    <property type="entry name" value="Gal_Oxase/kelch_b-propeller"/>
</dbReference>
<feature type="signal peptide" evidence="4">
    <location>
        <begin position="1"/>
        <end position="17"/>
    </location>
</feature>
<dbReference type="PANTHER" id="PTHR36220:SF1">
    <property type="entry name" value="GAMMA TUBULIN COMPLEX COMPONENT C-TERMINAL DOMAIN-CONTAINING PROTEIN"/>
    <property type="match status" value="1"/>
</dbReference>
<evidence type="ECO:0000313" key="5">
    <source>
        <dbReference type="EMBL" id="MCW1921767.1"/>
    </source>
</evidence>
<evidence type="ECO:0000313" key="6">
    <source>
        <dbReference type="Proteomes" id="UP001320876"/>
    </source>
</evidence>
<dbReference type="InterPro" id="IPR028994">
    <property type="entry name" value="Integrin_alpha_N"/>
</dbReference>
<dbReference type="Proteomes" id="UP001320876">
    <property type="component" value="Unassembled WGS sequence"/>
</dbReference>
<evidence type="ECO:0000256" key="4">
    <source>
        <dbReference type="SAM" id="SignalP"/>
    </source>
</evidence>
<dbReference type="InterPro" id="IPR013517">
    <property type="entry name" value="FG-GAP"/>
</dbReference>
<evidence type="ECO:0000256" key="3">
    <source>
        <dbReference type="ARBA" id="ARBA00023180"/>
    </source>
</evidence>
<reference evidence="5 6" key="1">
    <citation type="submission" date="2022-10" db="EMBL/GenBank/DDBJ databases">
        <title>Luteolibacter arcticus strain CCTCC AB 2014275, whole genome shotgun sequencing project.</title>
        <authorList>
            <person name="Zhao G."/>
            <person name="Shen L."/>
        </authorList>
    </citation>
    <scope>NUCLEOTIDE SEQUENCE [LARGE SCALE GENOMIC DNA]</scope>
    <source>
        <strain evidence="5 6">CCTCC AB 2014275</strain>
    </source>
</reference>
<dbReference type="EMBL" id="JAPDDT010000001">
    <property type="protein sequence ID" value="MCW1921767.1"/>
    <property type="molecule type" value="Genomic_DNA"/>
</dbReference>
<feature type="chain" id="PRO_5045996430" evidence="4">
    <location>
        <begin position="18"/>
        <end position="556"/>
    </location>
</feature>
<gene>
    <name evidence="5" type="ORF">OKA05_04330</name>
</gene>
<keyword evidence="6" id="KW-1185">Reference proteome</keyword>
<dbReference type="Pfam" id="PF14312">
    <property type="entry name" value="FG-GAP_2"/>
    <property type="match status" value="6"/>
</dbReference>
<evidence type="ECO:0000256" key="2">
    <source>
        <dbReference type="ARBA" id="ARBA00022737"/>
    </source>
</evidence>
<accession>A0ABT3GDR1</accession>
<proteinExistence type="predicted"/>
<dbReference type="PANTHER" id="PTHR36220">
    <property type="entry name" value="UNNAMED PRODUCT"/>
    <property type="match status" value="1"/>
</dbReference>
<protein>
    <submittedName>
        <fullName evidence="5">FG-GAP repeat protein</fullName>
    </submittedName>
</protein>
<dbReference type="SMART" id="SM00191">
    <property type="entry name" value="Int_alpha"/>
    <property type="match status" value="3"/>
</dbReference>
<comment type="caution">
    <text evidence="5">The sequence shown here is derived from an EMBL/GenBank/DDBJ whole genome shotgun (WGS) entry which is preliminary data.</text>
</comment>
<dbReference type="RefSeq" id="WP_264485876.1">
    <property type="nucleotide sequence ID" value="NZ_JAPDDT010000001.1"/>
</dbReference>
<keyword evidence="3" id="KW-0325">Glycoprotein</keyword>
<evidence type="ECO:0000256" key="1">
    <source>
        <dbReference type="ARBA" id="ARBA00022729"/>
    </source>
</evidence>
<dbReference type="Gene3D" id="2.130.10.130">
    <property type="entry name" value="Integrin alpha, N-terminal"/>
    <property type="match status" value="2"/>
</dbReference>